<sequence>MIALARTRATMVWLILIAATSISWALGVEHALGRDGQTTASVIILLVAVVKLRLVGLYFMELRDAPTILRGLFEAYCVVVGAVTLGMYFLA</sequence>
<proteinExistence type="predicted"/>
<comment type="caution">
    <text evidence="7">The sequence shown here is derived from an EMBL/GenBank/DDBJ whole genome shotgun (WGS) entry which is preliminary data.</text>
</comment>
<evidence type="ECO:0000256" key="1">
    <source>
        <dbReference type="ARBA" id="ARBA00004651"/>
    </source>
</evidence>
<dbReference type="RefSeq" id="WP_157390358.1">
    <property type="nucleotide sequence ID" value="NZ_WRPP01000005.1"/>
</dbReference>
<organism evidence="7 8">
    <name type="scientific">Nocardia terrae</name>
    <dbReference type="NCBI Taxonomy" id="2675851"/>
    <lineage>
        <taxon>Bacteria</taxon>
        <taxon>Bacillati</taxon>
        <taxon>Actinomycetota</taxon>
        <taxon>Actinomycetes</taxon>
        <taxon>Mycobacteriales</taxon>
        <taxon>Nocardiaceae</taxon>
        <taxon>Nocardia</taxon>
    </lineage>
</organism>
<keyword evidence="3 6" id="KW-0812">Transmembrane</keyword>
<keyword evidence="2" id="KW-1003">Cell membrane</keyword>
<dbReference type="Proteomes" id="UP000466794">
    <property type="component" value="Unassembled WGS sequence"/>
</dbReference>
<keyword evidence="8" id="KW-1185">Reference proteome</keyword>
<keyword evidence="5 6" id="KW-0472">Membrane</keyword>
<dbReference type="InterPro" id="IPR005171">
    <property type="entry name" value="Cyt_c_oxidase_su4_prok"/>
</dbReference>
<evidence type="ECO:0000313" key="8">
    <source>
        <dbReference type="Proteomes" id="UP000466794"/>
    </source>
</evidence>
<dbReference type="Pfam" id="PF03626">
    <property type="entry name" value="COX4_pro"/>
    <property type="match status" value="1"/>
</dbReference>
<reference evidence="7 8" key="1">
    <citation type="submission" date="2019-12" db="EMBL/GenBank/DDBJ databases">
        <title>Nocardia sp. nov. ET3-3 isolated from soil.</title>
        <authorList>
            <person name="Kanchanasin P."/>
            <person name="Tanasupawat S."/>
            <person name="Yuki M."/>
            <person name="Kudo T."/>
        </authorList>
    </citation>
    <scope>NUCLEOTIDE SEQUENCE [LARGE SCALE GENOMIC DNA]</scope>
    <source>
        <strain evidence="7 8">ET3-3</strain>
    </source>
</reference>
<name>A0A7K1V2R4_9NOCA</name>
<gene>
    <name evidence="7" type="ORF">GPX89_26505</name>
</gene>
<evidence type="ECO:0008006" key="9">
    <source>
        <dbReference type="Google" id="ProtNLM"/>
    </source>
</evidence>
<evidence type="ECO:0000256" key="2">
    <source>
        <dbReference type="ARBA" id="ARBA00022475"/>
    </source>
</evidence>
<evidence type="ECO:0000256" key="4">
    <source>
        <dbReference type="ARBA" id="ARBA00022989"/>
    </source>
</evidence>
<accession>A0A7K1V2R4</accession>
<dbReference type="GO" id="GO:0005886">
    <property type="term" value="C:plasma membrane"/>
    <property type="evidence" value="ECO:0007669"/>
    <property type="project" value="UniProtKB-SubCell"/>
</dbReference>
<dbReference type="AlphaFoldDB" id="A0A7K1V2R4"/>
<protein>
    <recommendedName>
        <fullName evidence="9">Prokaryotic cytochrome C oxidase subunit IV family protein</fullName>
    </recommendedName>
</protein>
<evidence type="ECO:0000256" key="3">
    <source>
        <dbReference type="ARBA" id="ARBA00022692"/>
    </source>
</evidence>
<comment type="subcellular location">
    <subcellularLocation>
        <location evidence="1">Cell membrane</location>
        <topology evidence="1">Multi-pass membrane protein</topology>
    </subcellularLocation>
</comment>
<evidence type="ECO:0000256" key="6">
    <source>
        <dbReference type="SAM" id="Phobius"/>
    </source>
</evidence>
<keyword evidence="4 6" id="KW-1133">Transmembrane helix</keyword>
<evidence type="ECO:0000256" key="5">
    <source>
        <dbReference type="ARBA" id="ARBA00023136"/>
    </source>
</evidence>
<evidence type="ECO:0000313" key="7">
    <source>
        <dbReference type="EMBL" id="MVU80792.1"/>
    </source>
</evidence>
<feature type="transmembrane region" description="Helical" evidence="6">
    <location>
        <begin position="72"/>
        <end position="90"/>
    </location>
</feature>
<feature type="transmembrane region" description="Helical" evidence="6">
    <location>
        <begin position="41"/>
        <end position="60"/>
    </location>
</feature>
<dbReference type="EMBL" id="WRPP01000005">
    <property type="protein sequence ID" value="MVU80792.1"/>
    <property type="molecule type" value="Genomic_DNA"/>
</dbReference>